<comment type="similarity">
    <text evidence="12 14">Belongs to the TonB-dependent receptor family.</text>
</comment>
<evidence type="ECO:0000256" key="4">
    <source>
        <dbReference type="ARBA" id="ARBA00022496"/>
    </source>
</evidence>
<dbReference type="Pfam" id="PF07715">
    <property type="entry name" value="Plug"/>
    <property type="match status" value="1"/>
</dbReference>
<dbReference type="InterPro" id="IPR012910">
    <property type="entry name" value="Plug_dom"/>
</dbReference>
<evidence type="ECO:0000256" key="2">
    <source>
        <dbReference type="ARBA" id="ARBA00022448"/>
    </source>
</evidence>
<evidence type="ECO:0000256" key="12">
    <source>
        <dbReference type="PROSITE-ProRule" id="PRU01360"/>
    </source>
</evidence>
<feature type="short sequence motif" description="TonB C-terminal box" evidence="13">
    <location>
        <begin position="767"/>
        <end position="784"/>
    </location>
</feature>
<comment type="caution">
    <text evidence="18">The sequence shown here is derived from an EMBL/GenBank/DDBJ whole genome shotgun (WGS) entry which is preliminary data.</text>
</comment>
<evidence type="ECO:0000256" key="1">
    <source>
        <dbReference type="ARBA" id="ARBA00004571"/>
    </source>
</evidence>
<evidence type="ECO:0000256" key="11">
    <source>
        <dbReference type="ARBA" id="ARBA00023237"/>
    </source>
</evidence>
<evidence type="ECO:0000256" key="10">
    <source>
        <dbReference type="ARBA" id="ARBA00023136"/>
    </source>
</evidence>
<evidence type="ECO:0000256" key="13">
    <source>
        <dbReference type="PROSITE-ProRule" id="PRU10144"/>
    </source>
</evidence>
<feature type="domain" description="TonB-dependent receptor plug" evidence="17">
    <location>
        <begin position="50"/>
        <end position="159"/>
    </location>
</feature>
<feature type="signal peptide" evidence="15">
    <location>
        <begin position="1"/>
        <end position="26"/>
    </location>
</feature>
<keyword evidence="11 12" id="KW-0998">Cell outer membrane</keyword>
<protein>
    <submittedName>
        <fullName evidence="18">TonB-dependent receptor</fullName>
    </submittedName>
</protein>
<feature type="chain" id="PRO_5030728189" evidence="15">
    <location>
        <begin position="27"/>
        <end position="784"/>
    </location>
</feature>
<keyword evidence="7" id="KW-0408">Iron</keyword>
<evidence type="ECO:0000259" key="17">
    <source>
        <dbReference type="Pfam" id="PF07715"/>
    </source>
</evidence>
<evidence type="ECO:0000256" key="6">
    <source>
        <dbReference type="ARBA" id="ARBA00022729"/>
    </source>
</evidence>
<evidence type="ECO:0000256" key="5">
    <source>
        <dbReference type="ARBA" id="ARBA00022692"/>
    </source>
</evidence>
<name>A0A7Y3RLD9_9PROT</name>
<dbReference type="AlphaFoldDB" id="A0A7Y3RLD9"/>
<dbReference type="PANTHER" id="PTHR32552:SF81">
    <property type="entry name" value="TONB-DEPENDENT OUTER MEMBRANE RECEPTOR"/>
    <property type="match status" value="1"/>
</dbReference>
<dbReference type="SUPFAM" id="SSF56935">
    <property type="entry name" value="Porins"/>
    <property type="match status" value="1"/>
</dbReference>
<feature type="domain" description="TonB-dependent receptor-like beta-barrel" evidence="16">
    <location>
        <begin position="278"/>
        <end position="731"/>
    </location>
</feature>
<dbReference type="Pfam" id="PF00593">
    <property type="entry name" value="TonB_dep_Rec_b-barrel"/>
    <property type="match status" value="1"/>
</dbReference>
<accession>A0A7Y3RLD9</accession>
<evidence type="ECO:0000259" key="16">
    <source>
        <dbReference type="Pfam" id="PF00593"/>
    </source>
</evidence>
<dbReference type="InterPro" id="IPR010917">
    <property type="entry name" value="TonB_rcpt_CS"/>
</dbReference>
<organism evidence="18 19">
    <name type="scientific">Parvularcula mediterranea</name>
    <dbReference type="NCBI Taxonomy" id="2732508"/>
    <lineage>
        <taxon>Bacteria</taxon>
        <taxon>Pseudomonadati</taxon>
        <taxon>Pseudomonadota</taxon>
        <taxon>Alphaproteobacteria</taxon>
        <taxon>Parvularculales</taxon>
        <taxon>Parvularculaceae</taxon>
        <taxon>Parvularcula</taxon>
    </lineage>
</organism>
<evidence type="ECO:0000256" key="3">
    <source>
        <dbReference type="ARBA" id="ARBA00022452"/>
    </source>
</evidence>
<gene>
    <name evidence="18" type="ORF">HK107_07430</name>
</gene>
<keyword evidence="3 12" id="KW-1134">Transmembrane beta strand</keyword>
<evidence type="ECO:0000256" key="15">
    <source>
        <dbReference type="SAM" id="SignalP"/>
    </source>
</evidence>
<dbReference type="Proteomes" id="UP000536835">
    <property type="component" value="Unassembled WGS sequence"/>
</dbReference>
<evidence type="ECO:0000313" key="18">
    <source>
        <dbReference type="EMBL" id="NNU16150.1"/>
    </source>
</evidence>
<dbReference type="PANTHER" id="PTHR32552">
    <property type="entry name" value="FERRICHROME IRON RECEPTOR-RELATED"/>
    <property type="match status" value="1"/>
</dbReference>
<sequence length="784" mass="84732">MKQLLLSSAAASIIASSFAVATPAFAQETAADGEIRDEITVTARRRGESLQDVPLAVTSISGEQLENLGAPDITYVAQTTPNVTLEVSRGTNTTLTAFIRGVGQQDPVAGFENGVGIYVDDVYLNRPQGVVLDLYNVERIEVLRGPQGTLYGRNTIGGAVKYVTKRLGDEPSLKLRGTVGSFNQQDVLVSAELPVTDTLRVGGTIASFQRDGFGENLTTGAENYDKDITAARATVEFEPNERLFVRLSGDILADDSSIRGGFREIPNLADPSMPRINDRFDTAGGITGPNELDAWGAALVGEYKLTDQLTIKSITSVREDETVTQIDFDALPAPDLDVPAIYENEQFTQEVQLTYEGDYVSGVGGLFYIDANAVTNFDVLLGTLIPTLPGFNANTFGDVDTESWAVFGDFSFDLEEMFGLTGFELSLGGRYTEDERTSRVLRQSYLSGRTPALGGDPNAQIPFGAPTSDFNGSQTFTNFDPRVSLAYELNSDHNFYVTYSQGFKGGGFDPRGQTTAAPDVNGDMVVSQDEIFDFMQFDQETVNSYEAGWKSRVLDGRLSNNLAVFFADYTDIQIPGSFGGQDANGNQTFVGVTTNAGAAEFFGVELEGSMLWSDDLTGVGDTFSTAYSLGVIDAEYTEFEALVGGQPTDVSDLRVVQNTPDTTASLTTTYTRPLNGGTLSILTVTSYRSEVNQFEIPNAFIDQDEYALVDASLVWQREDGGLTIGLHGKNLLDKEYRVAGYNFLAQNQDGSFIDPLTSTLGTTGVATSFYGPPRQVFATVELSF</sequence>
<keyword evidence="2 12" id="KW-0813">Transport</keyword>
<reference evidence="18 19" key="1">
    <citation type="submission" date="2020-05" db="EMBL/GenBank/DDBJ databases">
        <title>Parvularcula mediterraneae sp. nov., isolated from polypropylene straw from shallow seawater of the seashore of Laganas in Zakynthos island, Greece.</title>
        <authorList>
            <person name="Szabo I."/>
            <person name="Al-Omari J."/>
            <person name="Rado J."/>
            <person name="Szerdahelyi G.S."/>
        </authorList>
    </citation>
    <scope>NUCLEOTIDE SEQUENCE [LARGE SCALE GENOMIC DNA]</scope>
    <source>
        <strain evidence="18 19">ZS-1/3</strain>
    </source>
</reference>
<keyword evidence="10 12" id="KW-0472">Membrane</keyword>
<evidence type="ECO:0000256" key="14">
    <source>
        <dbReference type="RuleBase" id="RU003357"/>
    </source>
</evidence>
<dbReference type="PROSITE" id="PS52016">
    <property type="entry name" value="TONB_DEPENDENT_REC_3"/>
    <property type="match status" value="1"/>
</dbReference>
<keyword evidence="5 12" id="KW-0812">Transmembrane</keyword>
<dbReference type="Gene3D" id="2.40.170.20">
    <property type="entry name" value="TonB-dependent receptor, beta-barrel domain"/>
    <property type="match status" value="1"/>
</dbReference>
<dbReference type="InterPro" id="IPR036942">
    <property type="entry name" value="Beta-barrel_TonB_sf"/>
</dbReference>
<dbReference type="GO" id="GO:0009279">
    <property type="term" value="C:cell outer membrane"/>
    <property type="evidence" value="ECO:0007669"/>
    <property type="project" value="UniProtKB-SubCell"/>
</dbReference>
<keyword evidence="6 15" id="KW-0732">Signal</keyword>
<keyword evidence="4" id="KW-0410">Iron transport</keyword>
<keyword evidence="18" id="KW-0675">Receptor</keyword>
<dbReference type="InterPro" id="IPR000531">
    <property type="entry name" value="Beta-barrel_TonB"/>
</dbReference>
<dbReference type="GO" id="GO:0006826">
    <property type="term" value="P:iron ion transport"/>
    <property type="evidence" value="ECO:0007669"/>
    <property type="project" value="UniProtKB-KW"/>
</dbReference>
<dbReference type="EMBL" id="JABFCX010000002">
    <property type="protein sequence ID" value="NNU16150.1"/>
    <property type="molecule type" value="Genomic_DNA"/>
</dbReference>
<proteinExistence type="inferred from homology"/>
<evidence type="ECO:0000313" key="19">
    <source>
        <dbReference type="Proteomes" id="UP000536835"/>
    </source>
</evidence>
<dbReference type="PROSITE" id="PS01156">
    <property type="entry name" value="TONB_DEPENDENT_REC_2"/>
    <property type="match status" value="1"/>
</dbReference>
<comment type="subcellular location">
    <subcellularLocation>
        <location evidence="1 12">Cell outer membrane</location>
        <topology evidence="1 12">Multi-pass membrane protein</topology>
    </subcellularLocation>
</comment>
<keyword evidence="8" id="KW-0406">Ion transport</keyword>
<evidence type="ECO:0000256" key="9">
    <source>
        <dbReference type="ARBA" id="ARBA00023077"/>
    </source>
</evidence>
<keyword evidence="19" id="KW-1185">Reference proteome</keyword>
<keyword evidence="9 14" id="KW-0798">TonB box</keyword>
<evidence type="ECO:0000256" key="8">
    <source>
        <dbReference type="ARBA" id="ARBA00023065"/>
    </source>
</evidence>
<dbReference type="InterPro" id="IPR039426">
    <property type="entry name" value="TonB-dep_rcpt-like"/>
</dbReference>
<dbReference type="RefSeq" id="WP_173198138.1">
    <property type="nucleotide sequence ID" value="NZ_JABFCX010000002.1"/>
</dbReference>
<evidence type="ECO:0000256" key="7">
    <source>
        <dbReference type="ARBA" id="ARBA00023004"/>
    </source>
</evidence>